<evidence type="ECO:0000313" key="2">
    <source>
        <dbReference type="EMBL" id="ADD43936.1"/>
    </source>
</evidence>
<dbReference type="SUPFAM" id="SSF53335">
    <property type="entry name" value="S-adenosyl-L-methionine-dependent methyltransferases"/>
    <property type="match status" value="1"/>
</dbReference>
<dbReference type="Pfam" id="PF13649">
    <property type="entry name" value="Methyltransf_25"/>
    <property type="match status" value="1"/>
</dbReference>
<dbReference type="eggNOG" id="COG2890">
    <property type="taxonomic scope" value="Bacteria"/>
</dbReference>
<reference evidence="2 3" key="1">
    <citation type="journal article" date="2009" name="Stand. Genomic Sci.">
        <title>Complete genome sequence of Stackebrandtia nassauensis type strain (LLR-40K-21).</title>
        <authorList>
            <person name="Munk C."/>
            <person name="Lapidus A."/>
            <person name="Copeland A."/>
            <person name="Jando M."/>
            <person name="Mayilraj S."/>
            <person name="Glavina Del Rio T."/>
            <person name="Nolan M."/>
            <person name="Chen F."/>
            <person name="Lucas S."/>
            <person name="Tice H."/>
            <person name="Cheng J.F."/>
            <person name="Han C."/>
            <person name="Detter J.C."/>
            <person name="Bruce D."/>
            <person name="Goodwin L."/>
            <person name="Chain P."/>
            <person name="Pitluck S."/>
            <person name="Goker M."/>
            <person name="Ovchinikova G."/>
            <person name="Pati A."/>
            <person name="Ivanova N."/>
            <person name="Mavromatis K."/>
            <person name="Chen A."/>
            <person name="Palaniappan K."/>
            <person name="Land M."/>
            <person name="Hauser L."/>
            <person name="Chang Y.J."/>
            <person name="Jeffries C.D."/>
            <person name="Bristow J."/>
            <person name="Eisen J.A."/>
            <person name="Markowitz V."/>
            <person name="Hugenholtz P."/>
            <person name="Kyrpides N.C."/>
            <person name="Klenk H.P."/>
        </authorList>
    </citation>
    <scope>NUCLEOTIDE SEQUENCE [LARGE SCALE GENOMIC DNA]</scope>
    <source>
        <strain evidence="3">DSM 44728 / CIP 108903 / NRRL B-16338 / NBRC 102104 / LLR-40K-21</strain>
    </source>
</reference>
<name>D3Q2K3_STANL</name>
<dbReference type="HOGENOM" id="CLU_1110521_0_0_11"/>
<dbReference type="InterPro" id="IPR041698">
    <property type="entry name" value="Methyltransf_25"/>
</dbReference>
<feature type="domain" description="Methyltransferase" evidence="1">
    <location>
        <begin position="46"/>
        <end position="129"/>
    </location>
</feature>
<dbReference type="EMBL" id="CP001778">
    <property type="protein sequence ID" value="ADD43936.1"/>
    <property type="molecule type" value="Genomic_DNA"/>
</dbReference>
<keyword evidence="2" id="KW-0489">Methyltransferase</keyword>
<gene>
    <name evidence="2" type="ordered locus">Snas_4287</name>
</gene>
<keyword evidence="2" id="KW-0808">Transferase</keyword>
<accession>D3Q2K3</accession>
<dbReference type="AlphaFoldDB" id="D3Q2K3"/>
<dbReference type="InterPro" id="IPR029063">
    <property type="entry name" value="SAM-dependent_MTases_sf"/>
</dbReference>
<evidence type="ECO:0000259" key="1">
    <source>
        <dbReference type="Pfam" id="PF13649"/>
    </source>
</evidence>
<dbReference type="CDD" id="cd02440">
    <property type="entry name" value="AdoMet_MTases"/>
    <property type="match status" value="1"/>
</dbReference>
<keyword evidence="3" id="KW-1185">Reference proteome</keyword>
<dbReference type="STRING" id="446470.Snas_4287"/>
<dbReference type="KEGG" id="sna:Snas_4287"/>
<dbReference type="GO" id="GO:0032259">
    <property type="term" value="P:methylation"/>
    <property type="evidence" value="ECO:0007669"/>
    <property type="project" value="UniProtKB-KW"/>
</dbReference>
<sequence>MAMEWVEGFYSTTGKWWADAESDVSDRDRDRAASLSRWLGPERGRVLELGSGYGNTAAAIAQAGHEVIGVEISDRIDAASRHAAPDSPRFVQADFYGVELPGRFDAVCYFNGFGIGTDADQRRLLRRIASEWLTGNGVALIDVFNPFVWASWDGDEELLRARPEAGYRHELRQLNRFDPVNGRAVDTWWRTDEPQRGFTQDLRCYTPADLRLLLEGTGLRLSAVVVGDEELDLAKPHVSHQPLLTDRHEYLAVLRPDGS</sequence>
<proteinExistence type="predicted"/>
<dbReference type="Gene3D" id="3.40.50.150">
    <property type="entry name" value="Vaccinia Virus protein VP39"/>
    <property type="match status" value="1"/>
</dbReference>
<protein>
    <submittedName>
        <fullName evidence="2">Methyltransferase type 11</fullName>
    </submittedName>
</protein>
<organism evidence="2 3">
    <name type="scientific">Stackebrandtia nassauensis (strain DSM 44728 / CIP 108903 / NRRL B-16338 / NBRC 102104 / LLR-40K-21)</name>
    <dbReference type="NCBI Taxonomy" id="446470"/>
    <lineage>
        <taxon>Bacteria</taxon>
        <taxon>Bacillati</taxon>
        <taxon>Actinomycetota</taxon>
        <taxon>Actinomycetes</taxon>
        <taxon>Glycomycetales</taxon>
        <taxon>Glycomycetaceae</taxon>
        <taxon>Stackebrandtia</taxon>
    </lineage>
</organism>
<dbReference type="GO" id="GO:0008168">
    <property type="term" value="F:methyltransferase activity"/>
    <property type="evidence" value="ECO:0007669"/>
    <property type="project" value="UniProtKB-KW"/>
</dbReference>
<dbReference type="Proteomes" id="UP000000844">
    <property type="component" value="Chromosome"/>
</dbReference>
<evidence type="ECO:0000313" key="3">
    <source>
        <dbReference type="Proteomes" id="UP000000844"/>
    </source>
</evidence>